<keyword evidence="4" id="KW-1185">Reference proteome</keyword>
<dbReference type="OrthoDB" id="10467337at2759"/>
<dbReference type="GO" id="GO:0000724">
    <property type="term" value="P:double-strand break repair via homologous recombination"/>
    <property type="evidence" value="ECO:0007669"/>
    <property type="project" value="TreeGrafter"/>
</dbReference>
<dbReference type="Pfam" id="PF05160">
    <property type="entry name" value="DSS1_SEM1"/>
    <property type="match status" value="1"/>
</dbReference>
<dbReference type="PANTHER" id="PTHR16771">
    <property type="entry name" value="26 PROTEASOME COMPLEX SUBUNIT DSS1"/>
    <property type="match status" value="1"/>
</dbReference>
<dbReference type="Proteomes" id="UP000078348">
    <property type="component" value="Unassembled WGS sequence"/>
</dbReference>
<evidence type="ECO:0000256" key="1">
    <source>
        <dbReference type="ARBA" id="ARBA00034491"/>
    </source>
</evidence>
<feature type="compositionally biased region" description="Acidic residues" evidence="2">
    <location>
        <begin position="18"/>
        <end position="29"/>
    </location>
</feature>
<organism evidence="3 4">
    <name type="scientific">Blastocystis sp. subtype 1 (strain ATCC 50177 / NandII)</name>
    <dbReference type="NCBI Taxonomy" id="478820"/>
    <lineage>
        <taxon>Eukaryota</taxon>
        <taxon>Sar</taxon>
        <taxon>Stramenopiles</taxon>
        <taxon>Bigyra</taxon>
        <taxon>Opalozoa</taxon>
        <taxon>Opalinata</taxon>
        <taxon>Blastocystidae</taxon>
        <taxon>Blastocystis</taxon>
    </lineage>
</organism>
<evidence type="ECO:0008006" key="5">
    <source>
        <dbReference type="Google" id="ProtNLM"/>
    </source>
</evidence>
<reference evidence="3 4" key="1">
    <citation type="submission" date="2016-05" db="EMBL/GenBank/DDBJ databases">
        <title>Nuclear genome of Blastocystis sp. subtype 1 NandII.</title>
        <authorList>
            <person name="Gentekaki E."/>
            <person name="Curtis B."/>
            <person name="Stairs C."/>
            <person name="Eme L."/>
            <person name="Herman E."/>
            <person name="Klimes V."/>
            <person name="Arias M.C."/>
            <person name="Elias M."/>
            <person name="Hilliou F."/>
            <person name="Klute M."/>
            <person name="Malik S.-B."/>
            <person name="Pightling A."/>
            <person name="Rachubinski R."/>
            <person name="Salas D."/>
            <person name="Schlacht A."/>
            <person name="Suga H."/>
            <person name="Archibald J."/>
            <person name="Ball S.G."/>
            <person name="Clark G."/>
            <person name="Dacks J."/>
            <person name="Van Der Giezen M."/>
            <person name="Tsaousis A."/>
            <person name="Roger A."/>
        </authorList>
    </citation>
    <scope>NUCLEOTIDE SEQUENCE [LARGE SCALE GENOMIC DNA]</scope>
    <source>
        <strain evidence="4">ATCC 50177 / NandII</strain>
    </source>
</reference>
<proteinExistence type="inferred from homology"/>
<protein>
    <recommendedName>
        <fullName evidence="5">26S proteasome complex subunit DSS1</fullName>
    </recommendedName>
</protein>
<dbReference type="GO" id="GO:0006406">
    <property type="term" value="P:mRNA export from nucleus"/>
    <property type="evidence" value="ECO:0007669"/>
    <property type="project" value="InterPro"/>
</dbReference>
<feature type="compositionally biased region" description="Basic and acidic residues" evidence="2">
    <location>
        <begin position="1"/>
        <end position="17"/>
    </location>
</feature>
<comment type="caution">
    <text evidence="3">The sequence shown here is derived from an EMBL/GenBank/DDBJ whole genome shotgun (WGS) entry which is preliminary data.</text>
</comment>
<dbReference type="SMART" id="SM01385">
    <property type="entry name" value="DSS1_SEM1"/>
    <property type="match status" value="1"/>
</dbReference>
<dbReference type="EMBL" id="LXWW01000255">
    <property type="protein sequence ID" value="OAO14335.1"/>
    <property type="molecule type" value="Genomic_DNA"/>
</dbReference>
<dbReference type="PANTHER" id="PTHR16771:SF0">
    <property type="entry name" value="26S PROTEASOME COMPLEX SUBUNIT SEM1"/>
    <property type="match status" value="1"/>
</dbReference>
<evidence type="ECO:0000313" key="3">
    <source>
        <dbReference type="EMBL" id="OAO14335.1"/>
    </source>
</evidence>
<dbReference type="GO" id="GO:0008541">
    <property type="term" value="C:proteasome regulatory particle, lid subcomplex"/>
    <property type="evidence" value="ECO:0007669"/>
    <property type="project" value="InterPro"/>
</dbReference>
<evidence type="ECO:0000256" key="2">
    <source>
        <dbReference type="SAM" id="MobiDB-lite"/>
    </source>
</evidence>
<dbReference type="GO" id="GO:0043248">
    <property type="term" value="P:proteasome assembly"/>
    <property type="evidence" value="ECO:0007669"/>
    <property type="project" value="InterPro"/>
</dbReference>
<evidence type="ECO:0000313" key="4">
    <source>
        <dbReference type="Proteomes" id="UP000078348"/>
    </source>
</evidence>
<comment type="similarity">
    <text evidence="1">Belongs to the DSS1/SEM1 family.</text>
</comment>
<gene>
    <name evidence="3" type="ORF">AV274_3925</name>
</gene>
<name>A0A196SBA6_BLAHN</name>
<feature type="region of interest" description="Disordered" evidence="2">
    <location>
        <begin position="1"/>
        <end position="32"/>
    </location>
</feature>
<sequence>MEGKQVTAEEKPFSLERAEEDDEFEEFERDDWNRGGITLSESINWEDNWDTTNQEDDFCTQLRAEFDKAKGQ</sequence>
<dbReference type="AlphaFoldDB" id="A0A196SBA6"/>
<dbReference type="InterPro" id="IPR007834">
    <property type="entry name" value="DSS1_SEM1"/>
</dbReference>
<accession>A0A196SBA6</accession>